<evidence type="ECO:0000313" key="6">
    <source>
        <dbReference type="EMBL" id="CAB4961058.1"/>
    </source>
</evidence>
<evidence type="ECO:0000313" key="5">
    <source>
        <dbReference type="EMBL" id="CAB4850815.1"/>
    </source>
</evidence>
<evidence type="ECO:0000313" key="3">
    <source>
        <dbReference type="EMBL" id="CAB4744382.1"/>
    </source>
</evidence>
<dbReference type="EMBL" id="CAFBOL010000006">
    <property type="protein sequence ID" value="CAB4975147.1"/>
    <property type="molecule type" value="Genomic_DNA"/>
</dbReference>
<dbReference type="PANTHER" id="PTHR43684:SF4">
    <property type="entry name" value="ENOYL-COA HYDRATASE_ISOMERASE FAMILY PROTEIN (AFU_ORTHOLOGUE AFUA_1G01890)"/>
    <property type="match status" value="1"/>
</dbReference>
<dbReference type="InterPro" id="IPR029045">
    <property type="entry name" value="ClpP/crotonase-like_dom_sf"/>
</dbReference>
<protein>
    <submittedName>
        <fullName evidence="2">Unannotated protein</fullName>
    </submittedName>
</protein>
<name>A0A6J6ABH0_9ZZZZ</name>
<dbReference type="PANTHER" id="PTHR43684">
    <property type="match status" value="1"/>
</dbReference>
<reference evidence="2" key="1">
    <citation type="submission" date="2020-05" db="EMBL/GenBank/DDBJ databases">
        <authorList>
            <person name="Chiriac C."/>
            <person name="Salcher M."/>
            <person name="Ghai R."/>
            <person name="Kavagutti S V."/>
        </authorList>
    </citation>
    <scope>NUCLEOTIDE SEQUENCE</scope>
</reference>
<dbReference type="AlphaFoldDB" id="A0A6J6ABH0"/>
<dbReference type="EMBL" id="CAEZYF010000030">
    <property type="protein sequence ID" value="CAB4744382.1"/>
    <property type="molecule type" value="Genomic_DNA"/>
</dbReference>
<dbReference type="InterPro" id="IPR001753">
    <property type="entry name" value="Enoyl-CoA_hydra/iso"/>
</dbReference>
<evidence type="ECO:0000313" key="2">
    <source>
        <dbReference type="EMBL" id="CAB4365548.1"/>
    </source>
</evidence>
<proteinExistence type="inferred from homology"/>
<comment type="similarity">
    <text evidence="1">Belongs to the enoyl-CoA hydratase/isomerase family.</text>
</comment>
<sequence length="280" mass="30698">MSESTYSYPESITVLRELDDAGVLLLTFNRPDRNNGWTIELEEEYFATLLAAGDDPAVRVIVVTGAGRSFCPGLDMQALEDSAKRGKPMASIRRYPLTLPWSIPKTIIAAVNGAAAGIGFIQVACTDLRFASTTAKFTTSFSRRGLPAENALSWVLPRLIGVTNAMDLLLSARVVTAEEALQLGLLNKVFEPEELLPATLAYARELALNCSPFSLASIKAQVHADLERGMEEARMTSIVQVSEHTSHADFQEGVASFTERRAPKFAGYSKHLDINRGWYR</sequence>
<gene>
    <name evidence="3" type="ORF">UFOPK2656_03136</name>
    <name evidence="4" type="ORF">UFOPK3099_01884</name>
    <name evidence="5" type="ORF">UFOPK3267_01318</name>
    <name evidence="6" type="ORF">UFOPK3651_03518</name>
    <name evidence="7" type="ORF">UFOPK3931_00445</name>
    <name evidence="2" type="ORF">UFOPK4189_03291</name>
</gene>
<dbReference type="EMBL" id="CAESGF010000035">
    <property type="protein sequence ID" value="CAB4365548.1"/>
    <property type="molecule type" value="Genomic_DNA"/>
</dbReference>
<accession>A0A6J6ABH0</accession>
<dbReference type="Gene3D" id="3.90.226.10">
    <property type="entry name" value="2-enoyl-CoA Hydratase, Chain A, domain 1"/>
    <property type="match status" value="1"/>
</dbReference>
<dbReference type="EMBL" id="CAFBIY010000064">
    <property type="protein sequence ID" value="CAB4850815.1"/>
    <property type="molecule type" value="Genomic_DNA"/>
</dbReference>
<dbReference type="CDD" id="cd06558">
    <property type="entry name" value="crotonase-like"/>
    <property type="match status" value="1"/>
</dbReference>
<organism evidence="2">
    <name type="scientific">freshwater metagenome</name>
    <dbReference type="NCBI Taxonomy" id="449393"/>
    <lineage>
        <taxon>unclassified sequences</taxon>
        <taxon>metagenomes</taxon>
        <taxon>ecological metagenomes</taxon>
    </lineage>
</organism>
<evidence type="ECO:0000313" key="4">
    <source>
        <dbReference type="EMBL" id="CAB4828704.1"/>
    </source>
</evidence>
<dbReference type="SUPFAM" id="SSF52096">
    <property type="entry name" value="ClpP/crotonase"/>
    <property type="match status" value="1"/>
</dbReference>
<dbReference type="Pfam" id="PF00378">
    <property type="entry name" value="ECH_1"/>
    <property type="match status" value="1"/>
</dbReference>
<dbReference type="InterPro" id="IPR051053">
    <property type="entry name" value="ECH/Chromodomain_protein"/>
</dbReference>
<evidence type="ECO:0000256" key="1">
    <source>
        <dbReference type="ARBA" id="ARBA00005254"/>
    </source>
</evidence>
<dbReference type="EMBL" id="CAFAAV010000158">
    <property type="protein sequence ID" value="CAB4828704.1"/>
    <property type="molecule type" value="Genomic_DNA"/>
</dbReference>
<evidence type="ECO:0000313" key="7">
    <source>
        <dbReference type="EMBL" id="CAB4975147.1"/>
    </source>
</evidence>
<dbReference type="EMBL" id="CAFBMT010000051">
    <property type="protein sequence ID" value="CAB4961058.1"/>
    <property type="molecule type" value="Genomic_DNA"/>
</dbReference>